<accession>A0A0H2RUC8</accession>
<dbReference type="EMBL" id="KQ085927">
    <property type="protein sequence ID" value="KLO15630.1"/>
    <property type="molecule type" value="Genomic_DNA"/>
</dbReference>
<organism evidence="2 3">
    <name type="scientific">Schizopora paradoxa</name>
    <dbReference type="NCBI Taxonomy" id="27342"/>
    <lineage>
        <taxon>Eukaryota</taxon>
        <taxon>Fungi</taxon>
        <taxon>Dikarya</taxon>
        <taxon>Basidiomycota</taxon>
        <taxon>Agaricomycotina</taxon>
        <taxon>Agaricomycetes</taxon>
        <taxon>Hymenochaetales</taxon>
        <taxon>Schizoporaceae</taxon>
        <taxon>Schizopora</taxon>
    </lineage>
</organism>
<gene>
    <name evidence="2" type="ORF">SCHPADRAFT_257904</name>
</gene>
<evidence type="ECO:0000256" key="1">
    <source>
        <dbReference type="SAM" id="MobiDB-lite"/>
    </source>
</evidence>
<protein>
    <submittedName>
        <fullName evidence="2">Uncharacterized protein</fullName>
    </submittedName>
</protein>
<sequence>MTKRAVNKSDIPTEVLDRIFGHCERHYRYVGWFHFLPKSRLHPLLLICKRWQNIAERRLYMCVSIGSDRAVRDKEGNRVSITGRHVCERFCDTVQNNPRIASLVRELHLSLPLELEPEDFKTRIRIVNICKNVERIHFFDILPSLVDDLKEALAKADLVSLHLTAMPDSTQERRFSPAMLLKLLPSWPRIESVSATMGDEGIGTVTYDIYPDEEDDSDFPPAVGACPSLRAISIEGDYFKPSHLRFLSDIAPNLESVEFNVQTECCNAALRESLQVWSLSLKSLSISGYLFNTPFPEDECPIIRSPLPQLRFLDMSAPLVVPSALRFLPALETLLFHGGYSHCAELARLIDNGKMQSLTKLRVGLGWSESEPPESDKEKCFEMGKELRRVCGKRNVSVQFRNRFTTSTELEGHSEEWEQSEEEATEPSDNDWKSTTRQ</sequence>
<reference evidence="2 3" key="1">
    <citation type="submission" date="2015-04" db="EMBL/GenBank/DDBJ databases">
        <title>Complete genome sequence of Schizopora paradoxa KUC8140, a cosmopolitan wood degrader in East Asia.</title>
        <authorList>
            <consortium name="DOE Joint Genome Institute"/>
            <person name="Min B."/>
            <person name="Park H."/>
            <person name="Jang Y."/>
            <person name="Kim J.-J."/>
            <person name="Kim K.H."/>
            <person name="Pangilinan J."/>
            <person name="Lipzen A."/>
            <person name="Riley R."/>
            <person name="Grigoriev I.V."/>
            <person name="Spatafora J.W."/>
            <person name="Choi I.-G."/>
        </authorList>
    </citation>
    <scope>NUCLEOTIDE SEQUENCE [LARGE SCALE GENOMIC DNA]</scope>
    <source>
        <strain evidence="2 3">KUC8140</strain>
    </source>
</reference>
<dbReference type="Proteomes" id="UP000053477">
    <property type="component" value="Unassembled WGS sequence"/>
</dbReference>
<dbReference type="OrthoDB" id="5139510at2759"/>
<dbReference type="AlphaFoldDB" id="A0A0H2RUC8"/>
<feature type="region of interest" description="Disordered" evidence="1">
    <location>
        <begin position="405"/>
        <end position="438"/>
    </location>
</feature>
<dbReference type="Gene3D" id="3.80.10.10">
    <property type="entry name" value="Ribonuclease Inhibitor"/>
    <property type="match status" value="1"/>
</dbReference>
<proteinExistence type="predicted"/>
<dbReference type="SUPFAM" id="SSF52047">
    <property type="entry name" value="RNI-like"/>
    <property type="match status" value="1"/>
</dbReference>
<evidence type="ECO:0000313" key="3">
    <source>
        <dbReference type="Proteomes" id="UP000053477"/>
    </source>
</evidence>
<name>A0A0H2RUC8_9AGAM</name>
<dbReference type="InterPro" id="IPR032675">
    <property type="entry name" value="LRR_dom_sf"/>
</dbReference>
<feature type="compositionally biased region" description="Acidic residues" evidence="1">
    <location>
        <begin position="417"/>
        <end position="429"/>
    </location>
</feature>
<evidence type="ECO:0000313" key="2">
    <source>
        <dbReference type="EMBL" id="KLO15630.1"/>
    </source>
</evidence>
<keyword evidence="3" id="KW-1185">Reference proteome</keyword>
<dbReference type="InParanoid" id="A0A0H2RUC8"/>